<feature type="region of interest" description="Disordered" evidence="1">
    <location>
        <begin position="118"/>
        <end position="150"/>
    </location>
</feature>
<dbReference type="Proteomes" id="UP000507470">
    <property type="component" value="Unassembled WGS sequence"/>
</dbReference>
<organism evidence="2 3">
    <name type="scientific">Mytilus coruscus</name>
    <name type="common">Sea mussel</name>
    <dbReference type="NCBI Taxonomy" id="42192"/>
    <lineage>
        <taxon>Eukaryota</taxon>
        <taxon>Metazoa</taxon>
        <taxon>Spiralia</taxon>
        <taxon>Lophotrochozoa</taxon>
        <taxon>Mollusca</taxon>
        <taxon>Bivalvia</taxon>
        <taxon>Autobranchia</taxon>
        <taxon>Pteriomorphia</taxon>
        <taxon>Mytilida</taxon>
        <taxon>Mytiloidea</taxon>
        <taxon>Mytilidae</taxon>
        <taxon>Mytilinae</taxon>
        <taxon>Mytilus</taxon>
    </lineage>
</organism>
<feature type="compositionally biased region" description="Acidic residues" evidence="1">
    <location>
        <begin position="118"/>
        <end position="131"/>
    </location>
</feature>
<protein>
    <submittedName>
        <fullName evidence="2">Uncharacterized protein</fullName>
    </submittedName>
</protein>
<dbReference type="EMBL" id="CACVKT020008521">
    <property type="protein sequence ID" value="CAC5415939.1"/>
    <property type="molecule type" value="Genomic_DNA"/>
</dbReference>
<evidence type="ECO:0000313" key="2">
    <source>
        <dbReference type="EMBL" id="CAC5415939.1"/>
    </source>
</evidence>
<accession>A0A6J8E537</accession>
<sequence>MFEVVLTYDEACRDYLLRLDDDELALERESKGQAKGKYSKTIGKSNTVVQRSTTMTLKERPLQNKDHKLSSSTSYSNTYVIINMISEMRNDQSSANKRLEDINKRIDVLYSNDCYDEEYDNEGEVDEDVEEVHEANDGHDTGTNEPPCKQ</sequence>
<feature type="compositionally biased region" description="Basic and acidic residues" evidence="1">
    <location>
        <begin position="132"/>
        <end position="142"/>
    </location>
</feature>
<evidence type="ECO:0000256" key="1">
    <source>
        <dbReference type="SAM" id="MobiDB-lite"/>
    </source>
</evidence>
<name>A0A6J8E537_MYTCO</name>
<keyword evidence="3" id="KW-1185">Reference proteome</keyword>
<proteinExistence type="predicted"/>
<gene>
    <name evidence="2" type="ORF">MCOR_48588</name>
</gene>
<dbReference type="AlphaFoldDB" id="A0A6J8E537"/>
<reference evidence="2 3" key="1">
    <citation type="submission" date="2020-06" db="EMBL/GenBank/DDBJ databases">
        <authorList>
            <person name="Li R."/>
            <person name="Bekaert M."/>
        </authorList>
    </citation>
    <scope>NUCLEOTIDE SEQUENCE [LARGE SCALE GENOMIC DNA]</scope>
    <source>
        <strain evidence="3">wild</strain>
    </source>
</reference>
<evidence type="ECO:0000313" key="3">
    <source>
        <dbReference type="Proteomes" id="UP000507470"/>
    </source>
</evidence>